<dbReference type="AlphaFoldDB" id="A0AAD9UQG3"/>
<dbReference type="EMBL" id="JALLKP010000001">
    <property type="protein sequence ID" value="KAK2198011.1"/>
    <property type="molecule type" value="Genomic_DNA"/>
</dbReference>
<dbReference type="Proteomes" id="UP001214638">
    <property type="component" value="Unassembled WGS sequence"/>
</dbReference>
<organism evidence="1 2">
    <name type="scientific">Babesia duncani</name>
    <dbReference type="NCBI Taxonomy" id="323732"/>
    <lineage>
        <taxon>Eukaryota</taxon>
        <taxon>Sar</taxon>
        <taxon>Alveolata</taxon>
        <taxon>Apicomplexa</taxon>
        <taxon>Aconoidasida</taxon>
        <taxon>Piroplasmida</taxon>
        <taxon>Babesiidae</taxon>
        <taxon>Babesia</taxon>
    </lineage>
</organism>
<name>A0AAD9UQG3_9APIC</name>
<dbReference type="KEGG" id="bdw:94335314"/>
<dbReference type="Gene3D" id="3.20.20.70">
    <property type="entry name" value="Aldolase class I"/>
    <property type="match status" value="1"/>
</dbReference>
<dbReference type="GeneID" id="94335314"/>
<accession>A0AAD9UQG3</accession>
<dbReference type="RefSeq" id="XP_067804853.1">
    <property type="nucleotide sequence ID" value="XM_067946062.1"/>
</dbReference>
<sequence>MGLESIVEVHTLVDAHRAIEAGANKIMVNQWDRVEHRLYPTRALEVKQGLPEEITAIACGGIMTMAQVHELALAGYDAICFGRRLKYPDMPEFITQVKEWKGPCKGILQMSRGLFFNYENEHEFQRVSLKENHLKLLNEMNSFYLGKQVDITKFHAEPEPEPTDSEPPKHGKIFGEDSKVTILTIGNPRTQDSTIPVVCWL</sequence>
<proteinExistence type="predicted"/>
<dbReference type="InterPro" id="IPR011060">
    <property type="entry name" value="RibuloseP-bd_barrel"/>
</dbReference>
<dbReference type="InterPro" id="IPR013785">
    <property type="entry name" value="Aldolase_TIM"/>
</dbReference>
<reference evidence="1" key="1">
    <citation type="journal article" date="2023" name="Nat. Microbiol.">
        <title>Babesia duncani multi-omics identifies virulence factors and drug targets.</title>
        <authorList>
            <person name="Singh P."/>
            <person name="Lonardi S."/>
            <person name="Liang Q."/>
            <person name="Vydyam P."/>
            <person name="Khabirova E."/>
            <person name="Fang T."/>
            <person name="Gihaz S."/>
            <person name="Thekkiniath J."/>
            <person name="Munshi M."/>
            <person name="Abel S."/>
            <person name="Ciampossin L."/>
            <person name="Batugedara G."/>
            <person name="Gupta M."/>
            <person name="Lu X.M."/>
            <person name="Lenz T."/>
            <person name="Chakravarty S."/>
            <person name="Cornillot E."/>
            <person name="Hu Y."/>
            <person name="Ma W."/>
            <person name="Gonzalez L.M."/>
            <person name="Sanchez S."/>
            <person name="Estrada K."/>
            <person name="Sanchez-Flores A."/>
            <person name="Montero E."/>
            <person name="Harb O.S."/>
            <person name="Le Roch K.G."/>
            <person name="Mamoun C.B."/>
        </authorList>
    </citation>
    <scope>NUCLEOTIDE SEQUENCE</scope>
    <source>
        <strain evidence="1">WA1</strain>
    </source>
</reference>
<dbReference type="SUPFAM" id="SSF51366">
    <property type="entry name" value="Ribulose-phoshate binding barrel"/>
    <property type="match status" value="1"/>
</dbReference>
<evidence type="ECO:0000313" key="2">
    <source>
        <dbReference type="Proteomes" id="UP001214638"/>
    </source>
</evidence>
<gene>
    <name evidence="1" type="ORF">BdWA1_001016</name>
</gene>
<protein>
    <submittedName>
        <fullName evidence="1">Bifunctional Ribulose-phosphate binding barrel/Indole-3-glycerol phosphate synthase domain/Aldolase-type TIM barrel</fullName>
    </submittedName>
</protein>
<comment type="caution">
    <text evidence="1">The sequence shown here is derived from an EMBL/GenBank/DDBJ whole genome shotgun (WGS) entry which is preliminary data.</text>
</comment>
<evidence type="ECO:0000313" key="1">
    <source>
        <dbReference type="EMBL" id="KAK2198011.1"/>
    </source>
</evidence>
<keyword evidence="2" id="KW-1185">Reference proteome</keyword>